<name>A4CCZ7_9GAMM</name>
<comment type="similarity">
    <text evidence="10">In the N-terminal section; belongs to the methyltransferase superfamily. tRNA (mnm(5)s(2)U34)-methyltransferase family.</text>
</comment>
<dbReference type="EC" id="1.5.-.-" evidence="10"/>
<evidence type="ECO:0000256" key="1">
    <source>
        <dbReference type="ARBA" id="ARBA00022490"/>
    </source>
</evidence>
<keyword evidence="4 10" id="KW-0808">Transferase</keyword>
<dbReference type="EMBL" id="AAOH01000006">
    <property type="protein sequence ID" value="EAR27440.1"/>
    <property type="molecule type" value="Genomic_DNA"/>
</dbReference>
<dbReference type="GO" id="GO:0005737">
    <property type="term" value="C:cytoplasm"/>
    <property type="evidence" value="ECO:0007669"/>
    <property type="project" value="UniProtKB-SubCell"/>
</dbReference>
<keyword evidence="1 10" id="KW-0963">Cytoplasm</keyword>
<dbReference type="InterPro" id="IPR029063">
    <property type="entry name" value="SAM-dependent_MTases_sf"/>
</dbReference>
<comment type="subcellular location">
    <subcellularLocation>
        <location evidence="10">Cytoplasm</location>
    </subcellularLocation>
</comment>
<dbReference type="HAMAP" id="MF_01102">
    <property type="entry name" value="MnmC"/>
    <property type="match status" value="1"/>
</dbReference>
<evidence type="ECO:0000256" key="8">
    <source>
        <dbReference type="ARBA" id="ARBA00023002"/>
    </source>
</evidence>
<keyword evidence="8 10" id="KW-0560">Oxidoreductase</keyword>
<keyword evidence="3 10" id="KW-0285">Flavoprotein</keyword>
<evidence type="ECO:0000256" key="4">
    <source>
        <dbReference type="ARBA" id="ARBA00022679"/>
    </source>
</evidence>
<evidence type="ECO:0000259" key="12">
    <source>
        <dbReference type="Pfam" id="PF05430"/>
    </source>
</evidence>
<dbReference type="PANTHER" id="PTHR13847:SF283">
    <property type="entry name" value="TRNA 5-METHYLAMINOMETHYL-2-THIOURIDINE BIOSYNTHESIS BIFUNCTIONAL PROTEIN MNMC"/>
    <property type="match status" value="1"/>
</dbReference>
<dbReference type="SUPFAM" id="SSF51905">
    <property type="entry name" value="FAD/NAD(P)-binding domain"/>
    <property type="match status" value="1"/>
</dbReference>
<feature type="region of interest" description="tRNA (mnm(5)s(2)U34)-methyltransferase" evidence="10">
    <location>
        <begin position="1"/>
        <end position="235"/>
    </location>
</feature>
<evidence type="ECO:0000256" key="7">
    <source>
        <dbReference type="ARBA" id="ARBA00022827"/>
    </source>
</evidence>
<feature type="domain" description="MnmC-like methyltransferase" evidence="12">
    <location>
        <begin position="108"/>
        <end position="233"/>
    </location>
</feature>
<dbReference type="Gene3D" id="3.50.50.60">
    <property type="entry name" value="FAD/NAD(P)-binding domain"/>
    <property type="match status" value="1"/>
</dbReference>
<dbReference type="eggNOG" id="COG0665">
    <property type="taxonomic scope" value="Bacteria"/>
</dbReference>
<comment type="cofactor">
    <cofactor evidence="10">
        <name>FAD</name>
        <dbReference type="ChEBI" id="CHEBI:57692"/>
    </cofactor>
</comment>
<dbReference type="NCBIfam" id="NF033855">
    <property type="entry name" value="tRNA_MNMC2"/>
    <property type="match status" value="1"/>
</dbReference>
<dbReference type="AlphaFoldDB" id="A4CCZ7"/>
<dbReference type="STRING" id="87626.PTD2_15412"/>
<evidence type="ECO:0000313" key="13">
    <source>
        <dbReference type="EMBL" id="EAR27440.1"/>
    </source>
</evidence>
<dbReference type="NCBIfam" id="TIGR03197">
    <property type="entry name" value="MnmC_Cterm"/>
    <property type="match status" value="1"/>
</dbReference>
<proteinExistence type="inferred from homology"/>
<evidence type="ECO:0000256" key="3">
    <source>
        <dbReference type="ARBA" id="ARBA00022630"/>
    </source>
</evidence>
<sequence length="657" mass="73299">MIDNAPIHLNPQGTPVSDNFGDVYFSNDDGLLESNYVFFTQNNIAERLLNGNAPFVIAETGFGTGLNFLNTWAQFNTIAKTEQTLHFISFEKFPIDKKALSQIHARWPQLKELTDQLVQKYPINLTGCHRLEFLNGRVILDLWFGDVHDSLAQMPYHANGWVDAWYLDGFAPSKNPQMWQQSLFNAMANLAKEHCTFATFTAAGDVRRGLIKAGFDVKKHKGYGKKREMLVGKFASITPKHNQTLYLPRITQQIKKIAIIGGGIAAANMAVALAKKRVPFTIYCKDPAPAMGASHNQQGALYPHIQVDFSNSSEFFAHGFYYARRLYDELNLAGFSFDHSWCGVLLQAVKPSKMEFQQNFLTKNQWPKALIHPLTAEQSTKISGVETPYSGLFIPDGGWINPPSLVKALFAYAQSLQAFECHFNSPVTDLIKQNELWQLKINSHLTEPYSQVIIACAEHSNTFHQSNNVPLVPVRGQVSHIKSTPASTTLKTVLCHKGYFTPHYQGQHCMGATFNKGDADTALRASDDEKNLEQFQSFYQSSHFATELNNIESAKAGIRCTVIDHLPLAGQLIDAAAYNVSFAPIKKGQYHSFLSYKPTTKGLYLLTALGARGLCSAPLLAELISCELTGHPLPVSKRVADAVHPARFNFRNLKKEH</sequence>
<dbReference type="EC" id="2.1.1.61" evidence="10"/>
<reference evidence="13 14" key="1">
    <citation type="submission" date="2006-02" db="EMBL/GenBank/DDBJ databases">
        <authorList>
            <person name="Moran M.A."/>
            <person name="Kjelleberg S."/>
            <person name="Egan S."/>
            <person name="Saunders N."/>
            <person name="Thomas T."/>
            <person name="Ferriera S."/>
            <person name="Johnson J."/>
            <person name="Kravitz S."/>
            <person name="Halpern A."/>
            <person name="Remington K."/>
            <person name="Beeson K."/>
            <person name="Tran B."/>
            <person name="Rogers Y.-H."/>
            <person name="Friedman R."/>
            <person name="Venter J.C."/>
        </authorList>
    </citation>
    <scope>NUCLEOTIDE SEQUENCE [LARGE SCALE GENOMIC DNA]</scope>
    <source>
        <strain evidence="13 14">D2</strain>
    </source>
</reference>
<dbReference type="Proteomes" id="UP000006201">
    <property type="component" value="Unassembled WGS sequence"/>
</dbReference>
<dbReference type="NCBIfam" id="NF002481">
    <property type="entry name" value="PRK01747.1-2"/>
    <property type="match status" value="1"/>
</dbReference>
<dbReference type="InterPro" id="IPR036188">
    <property type="entry name" value="FAD/NAD-bd_sf"/>
</dbReference>
<dbReference type="GO" id="GO:0002098">
    <property type="term" value="P:tRNA wobble uridine modification"/>
    <property type="evidence" value="ECO:0007669"/>
    <property type="project" value="TreeGrafter"/>
</dbReference>
<dbReference type="InterPro" id="IPR017610">
    <property type="entry name" value="tRNA_S-uridine_synth_MnmC_C"/>
</dbReference>
<dbReference type="InterPro" id="IPR006076">
    <property type="entry name" value="FAD-dep_OxRdtase"/>
</dbReference>
<evidence type="ECO:0000256" key="6">
    <source>
        <dbReference type="ARBA" id="ARBA00022694"/>
    </source>
</evidence>
<comment type="similarity">
    <text evidence="10">In the C-terminal section; belongs to the DAO family.</text>
</comment>
<dbReference type="Pfam" id="PF05430">
    <property type="entry name" value="Methyltransf_30"/>
    <property type="match status" value="1"/>
</dbReference>
<dbReference type="InterPro" id="IPR047785">
    <property type="entry name" value="tRNA_MNMC2"/>
</dbReference>
<keyword evidence="14" id="KW-1185">Reference proteome</keyword>
<comment type="catalytic activity">
    <reaction evidence="10">
        <text>5-aminomethyl-2-thiouridine(34) in tRNA + S-adenosyl-L-methionine = 5-methylaminomethyl-2-thiouridine(34) in tRNA + S-adenosyl-L-homocysteine + H(+)</text>
        <dbReference type="Rhea" id="RHEA:19569"/>
        <dbReference type="Rhea" id="RHEA-COMP:10195"/>
        <dbReference type="Rhea" id="RHEA-COMP:10197"/>
        <dbReference type="ChEBI" id="CHEBI:15378"/>
        <dbReference type="ChEBI" id="CHEBI:57856"/>
        <dbReference type="ChEBI" id="CHEBI:59789"/>
        <dbReference type="ChEBI" id="CHEBI:74454"/>
        <dbReference type="ChEBI" id="CHEBI:74455"/>
        <dbReference type="EC" id="2.1.1.61"/>
    </reaction>
</comment>
<evidence type="ECO:0000313" key="14">
    <source>
        <dbReference type="Proteomes" id="UP000006201"/>
    </source>
</evidence>
<dbReference type="HOGENOM" id="CLU_022427_2_1_6"/>
<keyword evidence="5 10" id="KW-0949">S-adenosyl-L-methionine</keyword>
<evidence type="ECO:0000256" key="9">
    <source>
        <dbReference type="ARBA" id="ARBA00023268"/>
    </source>
</evidence>
<evidence type="ECO:0000256" key="10">
    <source>
        <dbReference type="HAMAP-Rule" id="MF_01102"/>
    </source>
</evidence>
<evidence type="ECO:0000259" key="11">
    <source>
        <dbReference type="Pfam" id="PF01266"/>
    </source>
</evidence>
<feature type="domain" description="FAD dependent oxidoreductase" evidence="11">
    <location>
        <begin position="256"/>
        <end position="624"/>
    </location>
</feature>
<comment type="caution">
    <text evidence="13">The sequence shown here is derived from an EMBL/GenBank/DDBJ whole genome shotgun (WGS) entry which is preliminary data.</text>
</comment>
<dbReference type="GO" id="GO:0004808">
    <property type="term" value="F:tRNA (5-methylaminomethyl-2-thiouridylate)(34)-methyltransferase activity"/>
    <property type="evidence" value="ECO:0007669"/>
    <property type="project" value="UniProtKB-EC"/>
</dbReference>
<gene>
    <name evidence="10" type="primary">mnmC</name>
    <name evidence="13" type="ORF">PTD2_15412</name>
</gene>
<dbReference type="Gene3D" id="3.40.50.150">
    <property type="entry name" value="Vaccinia Virus protein VP39"/>
    <property type="match status" value="1"/>
</dbReference>
<feature type="region of interest" description="FAD-dependent cmnm(5)s(2)U34 oxidoreductase" evidence="10">
    <location>
        <begin position="260"/>
        <end position="657"/>
    </location>
</feature>
<dbReference type="RefSeq" id="WP_009838702.1">
    <property type="nucleotide sequence ID" value="NZ_AAOH01000006.1"/>
</dbReference>
<keyword evidence="2 10" id="KW-0489">Methyltransferase</keyword>
<dbReference type="Gene3D" id="3.30.9.10">
    <property type="entry name" value="D-Amino Acid Oxidase, subunit A, domain 2"/>
    <property type="match status" value="1"/>
</dbReference>
<dbReference type="OrthoDB" id="9786494at2"/>
<dbReference type="PANTHER" id="PTHR13847">
    <property type="entry name" value="SARCOSINE DEHYDROGENASE-RELATED"/>
    <property type="match status" value="1"/>
</dbReference>
<protein>
    <recommendedName>
        <fullName evidence="10">tRNA 5-methylaminomethyl-2-thiouridine biosynthesis bifunctional protein MnmC</fullName>
        <shortName evidence="10">tRNA mnm(5)s(2)U biosynthesis bifunctional protein</shortName>
    </recommendedName>
    <domain>
        <recommendedName>
            <fullName evidence="10">tRNA (mnm(5)s(2)U34)-methyltransferase</fullName>
            <ecNumber evidence="10">2.1.1.61</ecNumber>
        </recommendedName>
    </domain>
    <domain>
        <recommendedName>
            <fullName evidence="10">FAD-dependent cmnm(5)s(2)U34 oxidoreductase</fullName>
            <ecNumber evidence="10">1.5.-.-</ecNumber>
        </recommendedName>
    </domain>
</protein>
<comment type="function">
    <text evidence="10">Catalyzes the last two steps in the biosynthesis of 5-methylaminomethyl-2-thiouridine (mnm(5)s(2)U) at the wobble position (U34) in tRNA. Catalyzes the FAD-dependent demodification of cmnm(5)s(2)U34 to nm(5)s(2)U34, followed by the transfer of a methyl group from S-adenosyl-L-methionine to nm(5)s(2)U34, to form mnm(5)s(2)U34.</text>
</comment>
<dbReference type="GO" id="GO:0032259">
    <property type="term" value="P:methylation"/>
    <property type="evidence" value="ECO:0007669"/>
    <property type="project" value="UniProtKB-KW"/>
</dbReference>
<dbReference type="GO" id="GO:0016645">
    <property type="term" value="F:oxidoreductase activity, acting on the CH-NH group of donors"/>
    <property type="evidence" value="ECO:0007669"/>
    <property type="project" value="InterPro"/>
</dbReference>
<keyword evidence="9 10" id="KW-0511">Multifunctional enzyme</keyword>
<evidence type="ECO:0000256" key="5">
    <source>
        <dbReference type="ARBA" id="ARBA00022691"/>
    </source>
</evidence>
<accession>A4CCZ7</accession>
<evidence type="ECO:0000256" key="2">
    <source>
        <dbReference type="ARBA" id="ARBA00022603"/>
    </source>
</evidence>
<keyword evidence="6 10" id="KW-0819">tRNA processing</keyword>
<dbReference type="Pfam" id="PF01266">
    <property type="entry name" value="DAO"/>
    <property type="match status" value="1"/>
</dbReference>
<dbReference type="InterPro" id="IPR023032">
    <property type="entry name" value="tRNA_MAMT_biosynth_bifunc_MnmC"/>
</dbReference>
<dbReference type="InterPro" id="IPR008471">
    <property type="entry name" value="MnmC-like_methylTransf"/>
</dbReference>
<dbReference type="GO" id="GO:0050660">
    <property type="term" value="F:flavin adenine dinucleotide binding"/>
    <property type="evidence" value="ECO:0007669"/>
    <property type="project" value="UniProtKB-UniRule"/>
</dbReference>
<keyword evidence="7 10" id="KW-0274">FAD</keyword>
<dbReference type="eggNOG" id="COG4121">
    <property type="taxonomic scope" value="Bacteria"/>
</dbReference>
<organism evidence="13 14">
    <name type="scientific">Pseudoalteromonas tunicata D2</name>
    <dbReference type="NCBI Taxonomy" id="87626"/>
    <lineage>
        <taxon>Bacteria</taxon>
        <taxon>Pseudomonadati</taxon>
        <taxon>Pseudomonadota</taxon>
        <taxon>Gammaproteobacteria</taxon>
        <taxon>Alteromonadales</taxon>
        <taxon>Pseudoalteromonadaceae</taxon>
        <taxon>Pseudoalteromonas</taxon>
    </lineage>
</organism>